<dbReference type="HAMAP" id="MF_00495">
    <property type="entry name" value="GPH_hydrolase_bact"/>
    <property type="match status" value="1"/>
</dbReference>
<dbReference type="InterPro" id="IPR023214">
    <property type="entry name" value="HAD_sf"/>
</dbReference>
<evidence type="ECO:0000313" key="11">
    <source>
        <dbReference type="EMBL" id="MCU9846855.1"/>
    </source>
</evidence>
<evidence type="ECO:0000256" key="10">
    <source>
        <dbReference type="HAMAP-Rule" id="MF_00495"/>
    </source>
</evidence>
<dbReference type="Gene3D" id="3.40.50.1000">
    <property type="entry name" value="HAD superfamily/HAD-like"/>
    <property type="match status" value="1"/>
</dbReference>
<dbReference type="InterPro" id="IPR050155">
    <property type="entry name" value="HAD-like_hydrolase_sf"/>
</dbReference>
<dbReference type="NCBIfam" id="TIGR01509">
    <property type="entry name" value="HAD-SF-IA-v3"/>
    <property type="match status" value="1"/>
</dbReference>
<dbReference type="InterPro" id="IPR041492">
    <property type="entry name" value="HAD_2"/>
</dbReference>
<dbReference type="SFLD" id="SFLDG01129">
    <property type="entry name" value="C1.5:_HAD__Beta-PGM__Phosphata"/>
    <property type="match status" value="1"/>
</dbReference>
<feature type="active site" description="Nucleophile" evidence="10">
    <location>
        <position position="10"/>
    </location>
</feature>
<comment type="cofactor">
    <cofactor evidence="2 10">
        <name>Mg(2+)</name>
        <dbReference type="ChEBI" id="CHEBI:18420"/>
    </cofactor>
</comment>
<dbReference type="EMBL" id="JAOVQO010000002">
    <property type="protein sequence ID" value="MCU9846855.1"/>
    <property type="molecule type" value="Genomic_DNA"/>
</dbReference>
<evidence type="ECO:0000256" key="7">
    <source>
        <dbReference type="ARBA" id="ARBA00022801"/>
    </source>
</evidence>
<comment type="function">
    <text evidence="10">Specifically catalyzes the dephosphorylation of 2-phosphoglycolate. Is involved in the dissimilation of the intracellular 2-phosphoglycolate formed during the DNA repair of 3'-phosphoglycolate ends, a major class of DNA lesions induced by oxidative stress.</text>
</comment>
<dbReference type="SUPFAM" id="SSF56784">
    <property type="entry name" value="HAD-like"/>
    <property type="match status" value="1"/>
</dbReference>
<dbReference type="InterPro" id="IPR023198">
    <property type="entry name" value="PGP-like_dom2"/>
</dbReference>
<accession>A0ABT2WYU7</accession>
<evidence type="ECO:0000256" key="5">
    <source>
        <dbReference type="ARBA" id="ARBA00013078"/>
    </source>
</evidence>
<name>A0ABT2WYU7_9RHOB</name>
<comment type="caution">
    <text evidence="11">The sequence shown here is derived from an EMBL/GenBank/DDBJ whole genome shotgun (WGS) entry which is preliminary data.</text>
</comment>
<dbReference type="GO" id="GO:0008967">
    <property type="term" value="F:phosphoglycolate phosphatase activity"/>
    <property type="evidence" value="ECO:0007669"/>
    <property type="project" value="UniProtKB-EC"/>
</dbReference>
<keyword evidence="8 10" id="KW-0460">Magnesium</keyword>
<dbReference type="InterPro" id="IPR036412">
    <property type="entry name" value="HAD-like_sf"/>
</dbReference>
<evidence type="ECO:0000313" key="12">
    <source>
        <dbReference type="Proteomes" id="UP001209535"/>
    </source>
</evidence>
<evidence type="ECO:0000256" key="4">
    <source>
        <dbReference type="ARBA" id="ARBA00006171"/>
    </source>
</evidence>
<evidence type="ECO:0000256" key="3">
    <source>
        <dbReference type="ARBA" id="ARBA00004818"/>
    </source>
</evidence>
<dbReference type="InterPro" id="IPR006439">
    <property type="entry name" value="HAD-SF_hydro_IA"/>
</dbReference>
<gene>
    <name evidence="11" type="primary">gph</name>
    <name evidence="11" type="ORF">OEZ60_02455</name>
</gene>
<evidence type="ECO:0000256" key="6">
    <source>
        <dbReference type="ARBA" id="ARBA00022723"/>
    </source>
</evidence>
<dbReference type="NCBIfam" id="TIGR01549">
    <property type="entry name" value="HAD-SF-IA-v1"/>
    <property type="match status" value="1"/>
</dbReference>
<evidence type="ECO:0000256" key="1">
    <source>
        <dbReference type="ARBA" id="ARBA00000830"/>
    </source>
</evidence>
<proteinExistence type="inferred from homology"/>
<keyword evidence="9 10" id="KW-0119">Carbohydrate metabolism</keyword>
<dbReference type="Proteomes" id="UP001209535">
    <property type="component" value="Unassembled WGS sequence"/>
</dbReference>
<evidence type="ECO:0000256" key="8">
    <source>
        <dbReference type="ARBA" id="ARBA00022842"/>
    </source>
</evidence>
<dbReference type="PANTHER" id="PTHR43434:SF1">
    <property type="entry name" value="PHOSPHOGLYCOLATE PHOSPHATASE"/>
    <property type="match status" value="1"/>
</dbReference>
<dbReference type="InterPro" id="IPR037512">
    <property type="entry name" value="PGPase_prok"/>
</dbReference>
<dbReference type="PANTHER" id="PTHR43434">
    <property type="entry name" value="PHOSPHOGLYCOLATE PHOSPHATASE"/>
    <property type="match status" value="1"/>
</dbReference>
<dbReference type="SFLD" id="SFLDS00003">
    <property type="entry name" value="Haloacid_Dehalogenase"/>
    <property type="match status" value="1"/>
</dbReference>
<evidence type="ECO:0000256" key="9">
    <source>
        <dbReference type="ARBA" id="ARBA00023277"/>
    </source>
</evidence>
<sequence>MSPAPALIFDLDGTLIDSLPDLAAAVNRMLAAEGQPPMVPARIRSFVGDGAKVLVARVMAERGIDMARHDALAGRLVADYTERSAELTTVYPHVRETLGTLRSDGHRLGICTNKPAAATASVLDALGLAPFFDCVVAGDTLAERKPHPAPLRAACAALGGDCVFVGDSEVDAHTAEAAGMPFLLFSAGYLRVPRSEIRFAGDFDDFRDLPQFVARVRALT</sequence>
<comment type="pathway">
    <text evidence="3 10">Organic acid metabolism; glycolate biosynthesis; glycolate from 2-phosphoglycolate: step 1/1.</text>
</comment>
<evidence type="ECO:0000256" key="2">
    <source>
        <dbReference type="ARBA" id="ARBA00001946"/>
    </source>
</evidence>
<comment type="similarity">
    <text evidence="4 10">Belongs to the HAD-like hydrolase superfamily. CbbY/CbbZ/Gph/YieH family.</text>
</comment>
<dbReference type="RefSeq" id="WP_263332877.1">
    <property type="nucleotide sequence ID" value="NZ_JAOVQO010000002.1"/>
</dbReference>
<protein>
    <recommendedName>
        <fullName evidence="5 10">Phosphoglycolate phosphatase</fullName>
        <shortName evidence="10">PGP</shortName>
        <shortName evidence="10">PGPase</shortName>
        <ecNumber evidence="5 10">3.1.3.18</ecNumber>
    </recommendedName>
</protein>
<dbReference type="PRINTS" id="PR00413">
    <property type="entry name" value="HADHALOGNASE"/>
</dbReference>
<feature type="binding site" evidence="10">
    <location>
        <position position="10"/>
    </location>
    <ligand>
        <name>Mg(2+)</name>
        <dbReference type="ChEBI" id="CHEBI:18420"/>
    </ligand>
</feature>
<keyword evidence="12" id="KW-1185">Reference proteome</keyword>
<feature type="binding site" evidence="10">
    <location>
        <position position="12"/>
    </location>
    <ligand>
        <name>Mg(2+)</name>
        <dbReference type="ChEBI" id="CHEBI:18420"/>
    </ligand>
</feature>
<keyword evidence="7 10" id="KW-0378">Hydrolase</keyword>
<dbReference type="Pfam" id="PF13419">
    <property type="entry name" value="HAD_2"/>
    <property type="match status" value="1"/>
</dbReference>
<organism evidence="11 12">
    <name type="scientific">Albidovulum salinarum</name>
    <dbReference type="NCBI Taxonomy" id="2984153"/>
    <lineage>
        <taxon>Bacteria</taxon>
        <taxon>Pseudomonadati</taxon>
        <taxon>Pseudomonadota</taxon>
        <taxon>Alphaproteobacteria</taxon>
        <taxon>Rhodobacterales</taxon>
        <taxon>Paracoccaceae</taxon>
        <taxon>Albidovulum</taxon>
    </lineage>
</organism>
<dbReference type="NCBIfam" id="TIGR01449">
    <property type="entry name" value="PGP_bact"/>
    <property type="match status" value="1"/>
</dbReference>
<dbReference type="EC" id="3.1.3.18" evidence="5 10"/>
<reference evidence="11 12" key="1">
    <citation type="submission" date="2022-10" db="EMBL/GenBank/DDBJ databases">
        <title>Defluviimonas sp. nov., isolated from ocean surface sediments.</title>
        <authorList>
            <person name="He W."/>
            <person name="Wang L."/>
            <person name="Zhang D.-F."/>
        </authorList>
    </citation>
    <scope>NUCLEOTIDE SEQUENCE [LARGE SCALE GENOMIC DNA]</scope>
    <source>
        <strain evidence="11 12">WL0024</strain>
    </source>
</reference>
<comment type="catalytic activity">
    <reaction evidence="1 10">
        <text>2-phosphoglycolate + H2O = glycolate + phosphate</text>
        <dbReference type="Rhea" id="RHEA:14369"/>
        <dbReference type="ChEBI" id="CHEBI:15377"/>
        <dbReference type="ChEBI" id="CHEBI:29805"/>
        <dbReference type="ChEBI" id="CHEBI:43474"/>
        <dbReference type="ChEBI" id="CHEBI:58033"/>
        <dbReference type="EC" id="3.1.3.18"/>
    </reaction>
</comment>
<keyword evidence="6 10" id="KW-0479">Metal-binding</keyword>
<dbReference type="Gene3D" id="1.10.150.240">
    <property type="entry name" value="Putative phosphatase, domain 2"/>
    <property type="match status" value="1"/>
</dbReference>
<feature type="binding site" evidence="10">
    <location>
        <position position="167"/>
    </location>
    <ligand>
        <name>Mg(2+)</name>
        <dbReference type="ChEBI" id="CHEBI:18420"/>
    </ligand>
</feature>